<dbReference type="Gene3D" id="3.20.20.70">
    <property type="entry name" value="Aldolase class I"/>
    <property type="match status" value="1"/>
</dbReference>
<evidence type="ECO:0000256" key="2">
    <source>
        <dbReference type="ARBA" id="ARBA00022833"/>
    </source>
</evidence>
<dbReference type="GO" id="GO:0008270">
    <property type="term" value="F:zinc ion binding"/>
    <property type="evidence" value="ECO:0007669"/>
    <property type="project" value="InterPro"/>
</dbReference>
<feature type="binding site" evidence="5">
    <location>
        <position position="136"/>
    </location>
    <ligand>
        <name>Zn(2+)</name>
        <dbReference type="ChEBI" id="CHEBI:29105"/>
        <label>2</label>
    </ligand>
</feature>
<organism evidence="6 7">
    <name type="scientific">Mycoplasma suis (strain Illinois)</name>
    <dbReference type="NCBI Taxonomy" id="768700"/>
    <lineage>
        <taxon>Bacteria</taxon>
        <taxon>Bacillati</taxon>
        <taxon>Mycoplasmatota</taxon>
        <taxon>Mollicutes</taxon>
        <taxon>Mycoplasmataceae</taxon>
        <taxon>Mycoplasma</taxon>
    </lineage>
</organism>
<evidence type="ECO:0000313" key="6">
    <source>
        <dbReference type="EMBL" id="ADX98011.1"/>
    </source>
</evidence>
<dbReference type="GO" id="GO:0006096">
    <property type="term" value="P:glycolytic process"/>
    <property type="evidence" value="ECO:0007669"/>
    <property type="project" value="InterPro"/>
</dbReference>
<sequence length="289" mass="31491">MPVVSGFEAMKKAFEGKYAVAQINTNNLEWTKAILLTAQKLNSPVIVGASEGAIKYMGGFNVVSSLVHSMVKDLNITVPIILHLDHGTYEGCKKALDAGFSSVMFDGSHFEFSENFQKSKEIIELAYKKGVSVELEVGTLAGEEDGVMGLGNQAKIEECVEIATLSPTMLAAGIGNMHGPYPPNWKGLNLDLLENISKETQIPLVLHGGTGIDDESIKRAISLGVTKINVNSELQMKFAEQTRKYIEENKDLDMKAKGYDPRKLLNYGFQGILGVIEEKFKLFGSVGKA</sequence>
<gene>
    <name evidence="6" type="primary">fba</name>
    <name evidence="6" type="ordered locus">MSU_0475</name>
</gene>
<dbReference type="RefSeq" id="WP_013609883.1">
    <property type="nucleotide sequence ID" value="NC_015155.1"/>
</dbReference>
<evidence type="ECO:0000256" key="1">
    <source>
        <dbReference type="ARBA" id="ARBA00022723"/>
    </source>
</evidence>
<dbReference type="NCBIfam" id="TIGR01859">
    <property type="entry name" value="fruc_bis_ald"/>
    <property type="match status" value="1"/>
</dbReference>
<dbReference type="STRING" id="768700.MSU_0475"/>
<feature type="binding site" evidence="5">
    <location>
        <position position="86"/>
    </location>
    <ligand>
        <name>Zn(2+)</name>
        <dbReference type="ChEBI" id="CHEBI:29105"/>
        <label>1</label>
        <note>catalytic</note>
    </ligand>
</feature>
<dbReference type="NCBIfam" id="TIGR00167">
    <property type="entry name" value="cbbA"/>
    <property type="match status" value="1"/>
</dbReference>
<dbReference type="PANTHER" id="PTHR30304:SF0">
    <property type="entry name" value="D-TAGATOSE-1,6-BISPHOSPHATE ALDOLASE SUBUNIT GATY-RELATED"/>
    <property type="match status" value="1"/>
</dbReference>
<dbReference type="AlphaFoldDB" id="F0QR91"/>
<dbReference type="GO" id="GO:0004332">
    <property type="term" value="F:fructose-bisphosphate aldolase activity"/>
    <property type="evidence" value="ECO:0007669"/>
    <property type="project" value="UniProtKB-EC"/>
</dbReference>
<dbReference type="SUPFAM" id="SSF51569">
    <property type="entry name" value="Aldolase"/>
    <property type="match status" value="1"/>
</dbReference>
<evidence type="ECO:0000256" key="3">
    <source>
        <dbReference type="ARBA" id="ARBA00023239"/>
    </source>
</evidence>
<dbReference type="KEGG" id="mss:MSU_0475"/>
<name>F0QR91_MYCSL</name>
<evidence type="ECO:0000256" key="4">
    <source>
        <dbReference type="PIRSR" id="PIRSR001359-1"/>
    </source>
</evidence>
<dbReference type="HOGENOM" id="CLU_040088_0_1_14"/>
<dbReference type="EC" id="4.1.2.13" evidence="6"/>
<feature type="binding site" evidence="5">
    <location>
        <position position="178"/>
    </location>
    <ligand>
        <name>Zn(2+)</name>
        <dbReference type="ChEBI" id="CHEBI:29105"/>
        <label>1</label>
        <note>catalytic</note>
    </ligand>
</feature>
<protein>
    <submittedName>
        <fullName evidence="6">Fructose-1,6-bisphosphate aldolase, class II</fullName>
        <ecNumber evidence="6">4.1.2.13</ecNumber>
    </submittedName>
</protein>
<dbReference type="GO" id="GO:0030388">
    <property type="term" value="P:fructose 1,6-bisphosphate metabolic process"/>
    <property type="evidence" value="ECO:0007669"/>
    <property type="project" value="InterPro"/>
</dbReference>
<comment type="cofactor">
    <cofactor evidence="5">
        <name>Zn(2+)</name>
        <dbReference type="ChEBI" id="CHEBI:29105"/>
    </cofactor>
    <text evidence="5">Binds 2 Zn(2+) ions per subunit. One is catalytic and the other provides a structural contribution.</text>
</comment>
<dbReference type="PANTHER" id="PTHR30304">
    <property type="entry name" value="D-TAGATOSE-1,6-BISPHOSPHATE ALDOLASE"/>
    <property type="match status" value="1"/>
</dbReference>
<dbReference type="PIRSF" id="PIRSF001359">
    <property type="entry name" value="F_bP_aldolase_II"/>
    <property type="match status" value="1"/>
</dbReference>
<evidence type="ECO:0000313" key="7">
    <source>
        <dbReference type="Proteomes" id="UP000007484"/>
    </source>
</evidence>
<feature type="binding site" evidence="5">
    <location>
        <position position="106"/>
    </location>
    <ligand>
        <name>Zn(2+)</name>
        <dbReference type="ChEBI" id="CHEBI:29105"/>
        <label>2</label>
    </ligand>
</feature>
<dbReference type="InterPro" id="IPR013785">
    <property type="entry name" value="Aldolase_TIM"/>
</dbReference>
<proteinExistence type="predicted"/>
<evidence type="ECO:0000256" key="5">
    <source>
        <dbReference type="PIRSR" id="PIRSR001359-3"/>
    </source>
</evidence>
<keyword evidence="1 5" id="KW-0479">Metal-binding</keyword>
<accession>F0QR91</accession>
<dbReference type="InterPro" id="IPR000771">
    <property type="entry name" value="FBA_II"/>
</dbReference>
<dbReference type="Proteomes" id="UP000007484">
    <property type="component" value="Chromosome"/>
</dbReference>
<keyword evidence="2 5" id="KW-0862">Zinc</keyword>
<keyword evidence="7" id="KW-1185">Reference proteome</keyword>
<dbReference type="CDD" id="cd00947">
    <property type="entry name" value="TBP_aldolase_IIB"/>
    <property type="match status" value="1"/>
</dbReference>
<reference evidence="6 7" key="1">
    <citation type="journal article" date="2011" name="J. Bacteriol.">
        <title>Complete genome sequences of two hemotropic Mycoplasmas, Mycoplasma haemofelis strain Ohio2 and Mycoplasma suis strain Illinois.</title>
        <authorList>
            <person name="Messick J.B."/>
            <person name="Santos A.P."/>
            <person name="Guimaraes A.M."/>
        </authorList>
    </citation>
    <scope>NUCLEOTIDE SEQUENCE [LARGE SCALE GENOMIC DNA]</scope>
    <source>
        <strain evidence="6 7">Illinois</strain>
    </source>
</reference>
<feature type="active site" description="Proton donor" evidence="4">
    <location>
        <position position="85"/>
    </location>
</feature>
<dbReference type="Pfam" id="PF01116">
    <property type="entry name" value="F_bP_aldolase"/>
    <property type="match status" value="1"/>
</dbReference>
<dbReference type="InterPro" id="IPR011289">
    <property type="entry name" value="Fruc_bis_ald_class-2"/>
</dbReference>
<dbReference type="EMBL" id="CP002525">
    <property type="protein sequence ID" value="ADX98011.1"/>
    <property type="molecule type" value="Genomic_DNA"/>
</dbReference>
<feature type="binding site" evidence="5">
    <location>
        <position position="207"/>
    </location>
    <ligand>
        <name>Zn(2+)</name>
        <dbReference type="ChEBI" id="CHEBI:29105"/>
        <label>1</label>
        <note>catalytic</note>
    </ligand>
</feature>
<keyword evidence="3 6" id="KW-0456">Lyase</keyword>
<dbReference type="InterPro" id="IPR050246">
    <property type="entry name" value="Class_II_FBP_aldolase"/>
</dbReference>